<accession>A0A9X0XBQ1</accession>
<dbReference type="EC" id="2.7.7.65" evidence="1"/>
<reference evidence="7 8" key="1">
    <citation type="submission" date="2021-01" db="EMBL/GenBank/DDBJ databases">
        <title>Piscinibacter sp. Jin2 Genome sequencing and assembly.</title>
        <authorList>
            <person name="Kim I."/>
        </authorList>
    </citation>
    <scope>NUCLEOTIDE SEQUENCE [LARGE SCALE GENOMIC DNA]</scope>
    <source>
        <strain evidence="7 8">Jin2</strain>
    </source>
</reference>
<proteinExistence type="predicted"/>
<keyword evidence="8" id="KW-1185">Reference proteome</keyword>
<dbReference type="InterPro" id="IPR029787">
    <property type="entry name" value="Nucleotide_cyclase"/>
</dbReference>
<dbReference type="InterPro" id="IPR000014">
    <property type="entry name" value="PAS"/>
</dbReference>
<dbReference type="PROSITE" id="PS50887">
    <property type="entry name" value="GGDEF"/>
    <property type="match status" value="1"/>
</dbReference>
<dbReference type="InterPro" id="IPR054327">
    <property type="entry name" value="His-kinase-like_sensor"/>
</dbReference>
<dbReference type="CDD" id="cd18773">
    <property type="entry name" value="PDC1_HK_sensor"/>
    <property type="match status" value="1"/>
</dbReference>
<dbReference type="PROSITE" id="PS50113">
    <property type="entry name" value="PAC"/>
    <property type="match status" value="1"/>
</dbReference>
<comment type="catalytic activity">
    <reaction evidence="2">
        <text>2 GTP = 3',3'-c-di-GMP + 2 diphosphate</text>
        <dbReference type="Rhea" id="RHEA:24898"/>
        <dbReference type="ChEBI" id="CHEBI:33019"/>
        <dbReference type="ChEBI" id="CHEBI:37565"/>
        <dbReference type="ChEBI" id="CHEBI:58805"/>
        <dbReference type="EC" id="2.7.7.65"/>
    </reaction>
</comment>
<dbReference type="NCBIfam" id="TIGR00254">
    <property type="entry name" value="GGDEF"/>
    <property type="match status" value="1"/>
</dbReference>
<evidence type="ECO:0000256" key="1">
    <source>
        <dbReference type="ARBA" id="ARBA00012528"/>
    </source>
</evidence>
<dbReference type="CDD" id="cd01949">
    <property type="entry name" value="GGDEF"/>
    <property type="match status" value="1"/>
</dbReference>
<dbReference type="InterPro" id="IPR050469">
    <property type="entry name" value="Diguanylate_Cyclase"/>
</dbReference>
<dbReference type="EMBL" id="JAERRA010000001">
    <property type="protein sequence ID" value="MBL0718524.1"/>
    <property type="molecule type" value="Genomic_DNA"/>
</dbReference>
<evidence type="ECO:0000256" key="4">
    <source>
        <dbReference type="SAM" id="Phobius"/>
    </source>
</evidence>
<dbReference type="GO" id="GO:0005886">
    <property type="term" value="C:plasma membrane"/>
    <property type="evidence" value="ECO:0007669"/>
    <property type="project" value="TreeGrafter"/>
</dbReference>
<keyword evidence="4" id="KW-0472">Membrane</keyword>
<keyword evidence="4" id="KW-0812">Transmembrane</keyword>
<dbReference type="Pfam" id="PF13426">
    <property type="entry name" value="PAS_9"/>
    <property type="match status" value="1"/>
</dbReference>
<dbReference type="PANTHER" id="PTHR45138">
    <property type="entry name" value="REGULATORY COMPONENTS OF SENSORY TRANSDUCTION SYSTEM"/>
    <property type="match status" value="1"/>
</dbReference>
<dbReference type="Proteomes" id="UP000643207">
    <property type="component" value="Unassembled WGS sequence"/>
</dbReference>
<evidence type="ECO:0000313" key="7">
    <source>
        <dbReference type="EMBL" id="MBL0718524.1"/>
    </source>
</evidence>
<name>A0A9X0XBQ1_9BURK</name>
<dbReference type="Gene3D" id="3.30.450.20">
    <property type="entry name" value="PAS domain"/>
    <property type="match status" value="3"/>
</dbReference>
<gene>
    <name evidence="7" type="ORF">JI742_01355</name>
</gene>
<dbReference type="SUPFAM" id="SSF55073">
    <property type="entry name" value="Nucleotide cyclase"/>
    <property type="match status" value="1"/>
</dbReference>
<dbReference type="GO" id="GO:0043709">
    <property type="term" value="P:cell adhesion involved in single-species biofilm formation"/>
    <property type="evidence" value="ECO:0007669"/>
    <property type="project" value="TreeGrafter"/>
</dbReference>
<evidence type="ECO:0000259" key="5">
    <source>
        <dbReference type="PROSITE" id="PS50113"/>
    </source>
</evidence>
<organism evidence="7 8">
    <name type="scientific">Aquariibacter lacus</name>
    <dbReference type="NCBI Taxonomy" id="2801332"/>
    <lineage>
        <taxon>Bacteria</taxon>
        <taxon>Pseudomonadati</taxon>
        <taxon>Pseudomonadota</taxon>
        <taxon>Betaproteobacteria</taxon>
        <taxon>Burkholderiales</taxon>
        <taxon>Sphaerotilaceae</taxon>
        <taxon>Aquariibacter</taxon>
    </lineage>
</organism>
<dbReference type="GO" id="GO:0052621">
    <property type="term" value="F:diguanylate cyclase activity"/>
    <property type="evidence" value="ECO:0007669"/>
    <property type="project" value="UniProtKB-EC"/>
</dbReference>
<dbReference type="AlphaFoldDB" id="A0A9X0XBQ1"/>
<dbReference type="GO" id="GO:1902201">
    <property type="term" value="P:negative regulation of bacterial-type flagellum-dependent cell motility"/>
    <property type="evidence" value="ECO:0007669"/>
    <property type="project" value="TreeGrafter"/>
</dbReference>
<dbReference type="SMART" id="SM00086">
    <property type="entry name" value="PAC"/>
    <property type="match status" value="1"/>
</dbReference>
<dbReference type="Pfam" id="PF22588">
    <property type="entry name" value="dCache_1_like"/>
    <property type="match status" value="1"/>
</dbReference>
<evidence type="ECO:0000256" key="3">
    <source>
        <dbReference type="SAM" id="Coils"/>
    </source>
</evidence>
<dbReference type="Gene3D" id="3.30.70.270">
    <property type="match status" value="1"/>
</dbReference>
<dbReference type="InterPro" id="IPR000700">
    <property type="entry name" value="PAS-assoc_C"/>
</dbReference>
<dbReference type="InterPro" id="IPR001610">
    <property type="entry name" value="PAC"/>
</dbReference>
<keyword evidence="4" id="KW-1133">Transmembrane helix</keyword>
<dbReference type="Pfam" id="PF00990">
    <property type="entry name" value="GGDEF"/>
    <property type="match status" value="1"/>
</dbReference>
<evidence type="ECO:0000313" key="8">
    <source>
        <dbReference type="Proteomes" id="UP000643207"/>
    </source>
</evidence>
<keyword evidence="3" id="KW-0175">Coiled coil</keyword>
<feature type="domain" description="GGDEF" evidence="6">
    <location>
        <begin position="508"/>
        <end position="646"/>
    </location>
</feature>
<dbReference type="PANTHER" id="PTHR45138:SF9">
    <property type="entry name" value="DIGUANYLATE CYCLASE DGCM-RELATED"/>
    <property type="match status" value="1"/>
</dbReference>
<dbReference type="CDD" id="cd12915">
    <property type="entry name" value="PDC2_DGC_like"/>
    <property type="match status" value="1"/>
</dbReference>
<dbReference type="InterPro" id="IPR035965">
    <property type="entry name" value="PAS-like_dom_sf"/>
</dbReference>
<dbReference type="NCBIfam" id="TIGR00229">
    <property type="entry name" value="sensory_box"/>
    <property type="match status" value="1"/>
</dbReference>
<dbReference type="SMART" id="SM00267">
    <property type="entry name" value="GGDEF"/>
    <property type="match status" value="1"/>
</dbReference>
<dbReference type="FunFam" id="3.30.70.270:FF:000001">
    <property type="entry name" value="Diguanylate cyclase domain protein"/>
    <property type="match status" value="1"/>
</dbReference>
<evidence type="ECO:0000259" key="6">
    <source>
        <dbReference type="PROSITE" id="PS50887"/>
    </source>
</evidence>
<protein>
    <recommendedName>
        <fullName evidence="1">diguanylate cyclase</fullName>
        <ecNumber evidence="1">2.7.7.65</ecNumber>
    </recommendedName>
</protein>
<dbReference type="SUPFAM" id="SSF55785">
    <property type="entry name" value="PYP-like sensor domain (PAS domain)"/>
    <property type="match status" value="1"/>
</dbReference>
<sequence length="659" mass="71108">MSSAAEPGPLSRARRSATVRAARGYIVGVALILLTLTVLVLSQSRQHELDRARQLTRLGTEAAARHVGLLLQQADSITAALAREAEQTGGPRARATVLMDLALRLSVDAPHVLELRFYDASGADVLHTLNPPVGQPPASVRGEEAFRFHRDSQTTATRLSPPRPSAASGRWVMSLSRRLSAADGRFLGIVVAALDLAVLEEVFDSARLGERAAVGLVEQGGRMLLRQPFRPEAVGLRVDPDLFGLGDLPHAGRSFEARSPVDGVLRLYTAIPLPAHHLAVITGVDPQEVLQPWLRSALVHGAIVALLILLLLALGQRLVGAISAQSRLGSELRAANRRLHDLKLALDMHAEVVVTEVSGRIVEVNERFCQSARGSRAELIGLDHRALRSGHHPPAFYRQLWRTIASGRVWTGELMMRAFDGRSYWMETTIVPFLGPDGRPQQFIAIRNNISARKEAEAALARAMQALESSNNRLKSLAAHDALTGLANRREFDSRLDRELRRAARGSQPLALVLIDLDHFKRYNDHYGHPAGDSCLQALARCLRAVVQREGDLAARYGGEEFALLLPATDAAGATRVAERLLAEVEALALPHAASPAGIVTLSLGVAAIRPAADTPEAAARLLEAADAALYRAKRAGRSRLSVGLLDEARAAAPLPFAS</sequence>
<feature type="domain" description="PAC" evidence="5">
    <location>
        <begin position="410"/>
        <end position="462"/>
    </location>
</feature>
<dbReference type="CDD" id="cd00130">
    <property type="entry name" value="PAS"/>
    <property type="match status" value="1"/>
</dbReference>
<evidence type="ECO:0000256" key="2">
    <source>
        <dbReference type="ARBA" id="ARBA00034247"/>
    </source>
</evidence>
<feature type="transmembrane region" description="Helical" evidence="4">
    <location>
        <begin position="21"/>
        <end position="41"/>
    </location>
</feature>
<comment type="caution">
    <text evidence="7">The sequence shown here is derived from an EMBL/GenBank/DDBJ whole genome shotgun (WGS) entry which is preliminary data.</text>
</comment>
<dbReference type="InterPro" id="IPR043128">
    <property type="entry name" value="Rev_trsase/Diguanyl_cyclase"/>
</dbReference>
<dbReference type="RefSeq" id="WP_201823260.1">
    <property type="nucleotide sequence ID" value="NZ_JAERRA010000001.1"/>
</dbReference>
<feature type="coiled-coil region" evidence="3">
    <location>
        <begin position="453"/>
        <end position="480"/>
    </location>
</feature>
<dbReference type="InterPro" id="IPR000160">
    <property type="entry name" value="GGDEF_dom"/>
</dbReference>